<evidence type="ECO:0000256" key="3">
    <source>
        <dbReference type="ARBA" id="ARBA00023002"/>
    </source>
</evidence>
<evidence type="ECO:0000256" key="1">
    <source>
        <dbReference type="ARBA" id="ARBA00022723"/>
    </source>
</evidence>
<dbReference type="eggNOG" id="COG1063">
    <property type="taxonomic scope" value="Bacteria"/>
</dbReference>
<dbReference type="Gene3D" id="3.40.50.720">
    <property type="entry name" value="NAD(P)-binding Rossmann-like Domain"/>
    <property type="match status" value="1"/>
</dbReference>
<comment type="similarity">
    <text evidence="4">Belongs to the zinc-containing alcohol dehydrogenase family.</text>
</comment>
<dbReference type="Proteomes" id="UP000002534">
    <property type="component" value="Chromosome"/>
</dbReference>
<keyword evidence="2 4" id="KW-0862">Zinc</keyword>
<dbReference type="InterPro" id="IPR020843">
    <property type="entry name" value="ER"/>
</dbReference>
<keyword evidence="3" id="KW-0560">Oxidoreductase</keyword>
<dbReference type="Gene3D" id="3.90.180.10">
    <property type="entry name" value="Medium-chain alcohol dehydrogenases, catalytic domain"/>
    <property type="match status" value="1"/>
</dbReference>
<evidence type="ECO:0000313" key="7">
    <source>
        <dbReference type="Proteomes" id="UP000002534"/>
    </source>
</evidence>
<feature type="domain" description="Enoyl reductase (ER)" evidence="5">
    <location>
        <begin position="10"/>
        <end position="325"/>
    </location>
</feature>
<reference evidence="7" key="1">
    <citation type="submission" date="2005-10" db="EMBL/GenBank/DDBJ databases">
        <title>Complete sequence of Pelobacter carbinolicus DSM 2380.</title>
        <authorList>
            <person name="Copeland A."/>
            <person name="Lucas S."/>
            <person name="Lapidus A."/>
            <person name="Barry K."/>
            <person name="Detter J.C."/>
            <person name="Glavina T."/>
            <person name="Hammon N."/>
            <person name="Israni S."/>
            <person name="Pitluck S."/>
            <person name="Chertkov O."/>
            <person name="Schmutz J."/>
            <person name="Larimer F."/>
            <person name="Land M."/>
            <person name="Kyrpides N."/>
            <person name="Ivanova N."/>
            <person name="Richardson P."/>
        </authorList>
    </citation>
    <scope>NUCLEOTIDE SEQUENCE [LARGE SCALE GENOMIC DNA]</scope>
    <source>
        <strain evidence="7">DSM 2380 / NBRC 103641 / GraBd1</strain>
    </source>
</reference>
<evidence type="ECO:0000256" key="2">
    <source>
        <dbReference type="ARBA" id="ARBA00022833"/>
    </source>
</evidence>
<dbReference type="AlphaFoldDB" id="Q3A2I8"/>
<dbReference type="STRING" id="338963.Pcar_2180"/>
<keyword evidence="1 4" id="KW-0479">Metal-binding</keyword>
<proteinExistence type="inferred from homology"/>
<dbReference type="InterPro" id="IPR013149">
    <property type="entry name" value="ADH-like_C"/>
</dbReference>
<evidence type="ECO:0000259" key="5">
    <source>
        <dbReference type="SMART" id="SM00829"/>
    </source>
</evidence>
<dbReference type="Pfam" id="PF00107">
    <property type="entry name" value="ADH_zinc_N"/>
    <property type="match status" value="1"/>
</dbReference>
<dbReference type="SMART" id="SM00829">
    <property type="entry name" value="PKS_ER"/>
    <property type="match status" value="1"/>
</dbReference>
<evidence type="ECO:0000256" key="4">
    <source>
        <dbReference type="RuleBase" id="RU361277"/>
    </source>
</evidence>
<dbReference type="Pfam" id="PF08240">
    <property type="entry name" value="ADH_N"/>
    <property type="match status" value="1"/>
</dbReference>
<dbReference type="OrthoDB" id="5484143at2"/>
<sequence>MKAAQLVEPGKITIQETPIPSPKPGEVLIRTSVAGLCGSDHSVYHGKFDVPLPVIPGHEAIGTIVELGEGVTNVSVGQRVTIQPNFGCGVCPLCKSGHDNICPSKIRLGIDTNGVLAEYVTAPSRYVWALPADLPDEVAVFTEPLAVAVHGVNMLPPNKDDRVLVMGAGIVGLLALQVARISGAEITACDLEQTRLDLAEKLGASRTLGERDALDAFHNTFDVIYDTSGSPAAFELALQLAAPGGKIVIFSLPSQEASLNIQTIVRKELQIKGSMIYTDEFPQAIEILQKGQIDTELMVSDRLPLSEVQKGLDNFALPRRIKILVEI</sequence>
<comment type="cofactor">
    <cofactor evidence="4">
        <name>Zn(2+)</name>
        <dbReference type="ChEBI" id="CHEBI:29105"/>
    </cofactor>
</comment>
<dbReference type="InterPro" id="IPR036291">
    <property type="entry name" value="NAD(P)-bd_dom_sf"/>
</dbReference>
<dbReference type="SUPFAM" id="SSF50129">
    <property type="entry name" value="GroES-like"/>
    <property type="match status" value="1"/>
</dbReference>
<dbReference type="PROSITE" id="PS00059">
    <property type="entry name" value="ADH_ZINC"/>
    <property type="match status" value="1"/>
</dbReference>
<dbReference type="InterPro" id="IPR002328">
    <property type="entry name" value="ADH_Zn_CS"/>
</dbReference>
<keyword evidence="7" id="KW-1185">Reference proteome</keyword>
<name>Q3A2I8_SYNC1</name>
<dbReference type="SUPFAM" id="SSF51735">
    <property type="entry name" value="NAD(P)-binding Rossmann-fold domains"/>
    <property type="match status" value="1"/>
</dbReference>
<accession>Q3A2I8</accession>
<dbReference type="EMBL" id="CP000142">
    <property type="protein sequence ID" value="ABA89419.1"/>
    <property type="molecule type" value="Genomic_DNA"/>
</dbReference>
<dbReference type="GO" id="GO:0016616">
    <property type="term" value="F:oxidoreductase activity, acting on the CH-OH group of donors, NAD or NADP as acceptor"/>
    <property type="evidence" value="ECO:0007669"/>
    <property type="project" value="UniProtKB-ARBA"/>
</dbReference>
<evidence type="ECO:0000313" key="6">
    <source>
        <dbReference type="EMBL" id="ABA89419.1"/>
    </source>
</evidence>
<dbReference type="RefSeq" id="WP_011341932.1">
    <property type="nucleotide sequence ID" value="NC_007498.2"/>
</dbReference>
<reference evidence="6 7" key="2">
    <citation type="journal article" date="2012" name="BMC Genomics">
        <title>The genome of Pelobacter carbinolicus reveals surprising metabolic capabilities and physiological features.</title>
        <authorList>
            <person name="Aklujkar M."/>
            <person name="Haveman S.A."/>
            <person name="Didonato R.Jr."/>
            <person name="Chertkov O."/>
            <person name="Han C.S."/>
            <person name="Land M.L."/>
            <person name="Brown P."/>
            <person name="Lovley D.R."/>
        </authorList>
    </citation>
    <scope>NUCLEOTIDE SEQUENCE [LARGE SCALE GENOMIC DNA]</scope>
    <source>
        <strain evidence="7">DSM 2380 / NBRC 103641 / GraBd1</strain>
    </source>
</reference>
<protein>
    <submittedName>
        <fullName evidence="6">Alcohol dehydrogenase, zinc-containing</fullName>
    </submittedName>
</protein>
<organism evidence="6 7">
    <name type="scientific">Syntrophotalea carbinolica (strain DSM 2380 / NBRC 103641 / GraBd1)</name>
    <name type="common">Pelobacter carbinolicus</name>
    <dbReference type="NCBI Taxonomy" id="338963"/>
    <lineage>
        <taxon>Bacteria</taxon>
        <taxon>Pseudomonadati</taxon>
        <taxon>Thermodesulfobacteriota</taxon>
        <taxon>Desulfuromonadia</taxon>
        <taxon>Desulfuromonadales</taxon>
        <taxon>Syntrophotaleaceae</taxon>
        <taxon>Syntrophotalea</taxon>
    </lineage>
</organism>
<dbReference type="HOGENOM" id="CLU_026673_11_0_7"/>
<dbReference type="GO" id="GO:0008270">
    <property type="term" value="F:zinc ion binding"/>
    <property type="evidence" value="ECO:0007669"/>
    <property type="project" value="InterPro"/>
</dbReference>
<gene>
    <name evidence="6" type="ordered locus">Pcar_2180</name>
</gene>
<dbReference type="InterPro" id="IPR013154">
    <property type="entry name" value="ADH-like_N"/>
</dbReference>
<dbReference type="KEGG" id="pca:Pcar_2180"/>
<dbReference type="InterPro" id="IPR050129">
    <property type="entry name" value="Zn_alcohol_dh"/>
</dbReference>
<dbReference type="PANTHER" id="PTHR43401">
    <property type="entry name" value="L-THREONINE 3-DEHYDROGENASE"/>
    <property type="match status" value="1"/>
</dbReference>
<dbReference type="PANTHER" id="PTHR43401:SF2">
    <property type="entry name" value="L-THREONINE 3-DEHYDROGENASE"/>
    <property type="match status" value="1"/>
</dbReference>
<dbReference type="InterPro" id="IPR011032">
    <property type="entry name" value="GroES-like_sf"/>
</dbReference>